<comment type="caution">
    <text evidence="8">The sequence shown here is derived from an EMBL/GenBank/DDBJ whole genome shotgun (WGS) entry which is preliminary data.</text>
</comment>
<dbReference type="Proteomes" id="UP000028073">
    <property type="component" value="Unassembled WGS sequence"/>
</dbReference>
<dbReference type="GO" id="GO:0016787">
    <property type="term" value="F:hydrolase activity"/>
    <property type="evidence" value="ECO:0007669"/>
    <property type="project" value="UniProtKB-KW"/>
</dbReference>
<comment type="cofactor">
    <cofactor evidence="1">
        <name>a divalent metal cation</name>
        <dbReference type="ChEBI" id="CHEBI:60240"/>
    </cofactor>
</comment>
<evidence type="ECO:0000256" key="1">
    <source>
        <dbReference type="ARBA" id="ARBA00001968"/>
    </source>
</evidence>
<dbReference type="InterPro" id="IPR005229">
    <property type="entry name" value="YicC/YloC-like"/>
</dbReference>
<comment type="similarity">
    <text evidence="5">Belongs to the YicC/YloC family.</text>
</comment>
<dbReference type="RefSeq" id="WP_034834512.1">
    <property type="nucleotide sequence ID" value="NZ_JOKH01000002.1"/>
</dbReference>
<evidence type="ECO:0000256" key="2">
    <source>
        <dbReference type="ARBA" id="ARBA00022722"/>
    </source>
</evidence>
<gene>
    <name evidence="8" type="ORF">GZ78_08300</name>
</gene>
<dbReference type="InterPro" id="IPR013551">
    <property type="entry name" value="YicC-like_C"/>
</dbReference>
<feature type="domain" description="Endoribonuclease YicC-like N-terminal" evidence="6">
    <location>
        <begin position="3"/>
        <end position="153"/>
    </location>
</feature>
<dbReference type="OrthoDB" id="9771229at2"/>
<evidence type="ECO:0000256" key="3">
    <source>
        <dbReference type="ARBA" id="ARBA00022759"/>
    </source>
</evidence>
<dbReference type="PANTHER" id="PTHR30636">
    <property type="entry name" value="UPF0701 PROTEIN YICC"/>
    <property type="match status" value="1"/>
</dbReference>
<keyword evidence="2" id="KW-0540">Nuclease</keyword>
<dbReference type="EMBL" id="JOKH01000002">
    <property type="protein sequence ID" value="KEQ17686.1"/>
    <property type="molecule type" value="Genomic_DNA"/>
</dbReference>
<dbReference type="AlphaFoldDB" id="A0A081NGW3"/>
<dbReference type="Pfam" id="PF08340">
    <property type="entry name" value="YicC-like_C"/>
    <property type="match status" value="1"/>
</dbReference>
<evidence type="ECO:0000259" key="7">
    <source>
        <dbReference type="Pfam" id="PF08340"/>
    </source>
</evidence>
<keyword evidence="9" id="KW-1185">Reference proteome</keyword>
<name>A0A081NGW3_9GAMM</name>
<evidence type="ECO:0008006" key="10">
    <source>
        <dbReference type="Google" id="ProtNLM"/>
    </source>
</evidence>
<dbReference type="eggNOG" id="COG1561">
    <property type="taxonomic scope" value="Bacteria"/>
</dbReference>
<keyword evidence="4" id="KW-0378">Hydrolase</keyword>
<evidence type="ECO:0000313" key="9">
    <source>
        <dbReference type="Proteomes" id="UP000028073"/>
    </source>
</evidence>
<dbReference type="InterPro" id="IPR013527">
    <property type="entry name" value="YicC-like_N"/>
</dbReference>
<dbReference type="PANTHER" id="PTHR30636:SF3">
    <property type="entry name" value="UPF0701 PROTEIN YICC"/>
    <property type="match status" value="1"/>
</dbReference>
<evidence type="ECO:0000313" key="8">
    <source>
        <dbReference type="EMBL" id="KEQ17686.1"/>
    </source>
</evidence>
<proteinExistence type="inferred from homology"/>
<feature type="domain" description="Endoribonuclease YicC-like C-terminal" evidence="7">
    <location>
        <begin position="172"/>
        <end position="287"/>
    </location>
</feature>
<dbReference type="Pfam" id="PF03755">
    <property type="entry name" value="YicC-like_N"/>
    <property type="match status" value="1"/>
</dbReference>
<protein>
    <recommendedName>
        <fullName evidence="10">Stress-induced protein</fullName>
    </recommendedName>
</protein>
<dbReference type="GO" id="GO:0004521">
    <property type="term" value="F:RNA endonuclease activity"/>
    <property type="evidence" value="ECO:0007669"/>
    <property type="project" value="InterPro"/>
</dbReference>
<keyword evidence="3" id="KW-0255">Endonuclease</keyword>
<evidence type="ECO:0000259" key="6">
    <source>
        <dbReference type="Pfam" id="PF03755"/>
    </source>
</evidence>
<reference evidence="8 9" key="1">
    <citation type="submission" date="2014-06" db="EMBL/GenBank/DDBJ databases">
        <title>Whole Genome Sequences of Three Symbiotic Endozoicomonas Bacteria.</title>
        <authorList>
            <person name="Neave M.J."/>
            <person name="Apprill A."/>
            <person name="Voolstra C.R."/>
        </authorList>
    </citation>
    <scope>NUCLEOTIDE SEQUENCE [LARGE SCALE GENOMIC DNA]</scope>
    <source>
        <strain evidence="8 9">DSM 25634</strain>
    </source>
</reference>
<accession>A0A081NGW3</accession>
<dbReference type="NCBIfam" id="TIGR00255">
    <property type="entry name" value="YicC/YloC family endoribonuclease"/>
    <property type="match status" value="1"/>
</dbReference>
<evidence type="ECO:0000256" key="4">
    <source>
        <dbReference type="ARBA" id="ARBA00022801"/>
    </source>
</evidence>
<organism evidence="8 9">
    <name type="scientific">Endozoicomonas numazuensis</name>
    <dbReference type="NCBI Taxonomy" id="1137799"/>
    <lineage>
        <taxon>Bacteria</taxon>
        <taxon>Pseudomonadati</taxon>
        <taxon>Pseudomonadota</taxon>
        <taxon>Gammaproteobacteria</taxon>
        <taxon>Oceanospirillales</taxon>
        <taxon>Endozoicomonadaceae</taxon>
        <taxon>Endozoicomonas</taxon>
    </lineage>
</organism>
<sequence>MTSSMTAFARIQVQEDWGSLVWEIRSVNHRYLEPHFRLPEAAREVEPGLREALRKHLHRGKVECSLKLQLAEGQQQLSVDESALEALQSVVNKVETYFINASGVNPLEVLQWPGVMNNEEANMAPVHAAALKAFEMALVQLSDTRRREGAELEKFIHMRLEGISEEVENVRSVLPDLLESQRQKIMDRLEEAKAELDPDRLEQELVILAQKMDVDEELDRLSTHISEVKHTLGKKGAIGRRLDFLMQELNREANTLSSKSINAGLTQSAVNLKVLIEQMREQIQNIE</sequence>
<dbReference type="STRING" id="1137799.GZ78_08300"/>
<evidence type="ECO:0000256" key="5">
    <source>
        <dbReference type="ARBA" id="ARBA00035648"/>
    </source>
</evidence>